<dbReference type="Proteomes" id="UP000730161">
    <property type="component" value="Unassembled WGS sequence"/>
</dbReference>
<dbReference type="Gene3D" id="2.20.28.100">
    <property type="entry name" value="Desulphoferrodoxin, N-terminal domain"/>
    <property type="match status" value="1"/>
</dbReference>
<dbReference type="InterPro" id="IPR004462">
    <property type="entry name" value="Desulfoferrodoxin_N"/>
</dbReference>
<accession>A0A8J7W9T3</accession>
<comment type="cofactor">
    <cofactor evidence="5">
        <name>Fe cation</name>
        <dbReference type="ChEBI" id="CHEBI:24875"/>
    </cofactor>
    <text evidence="5">Binds 2 irons ions per subunit via 4 cysteine residues per iron.</text>
</comment>
<feature type="binding site" evidence="5">
    <location>
        <position position="16"/>
    </location>
    <ligand>
        <name>Fe cation</name>
        <dbReference type="ChEBI" id="CHEBI:24875"/>
    </ligand>
</feature>
<dbReference type="GO" id="GO:0005506">
    <property type="term" value="F:iron ion binding"/>
    <property type="evidence" value="ECO:0007669"/>
    <property type="project" value="InterPro"/>
</dbReference>
<keyword evidence="1" id="KW-0813">Transport</keyword>
<evidence type="ECO:0000256" key="4">
    <source>
        <dbReference type="ARBA" id="ARBA00023004"/>
    </source>
</evidence>
<evidence type="ECO:0000259" key="6">
    <source>
        <dbReference type="Pfam" id="PF06397"/>
    </source>
</evidence>
<evidence type="ECO:0000256" key="5">
    <source>
        <dbReference type="PIRSR" id="PIRSR000075-1"/>
    </source>
</evidence>
<dbReference type="InterPro" id="IPR038094">
    <property type="entry name" value="Desulfoferrodoxin_N_sf"/>
</dbReference>
<reference evidence="7" key="1">
    <citation type="submission" date="2014-12" db="EMBL/GenBank/DDBJ databases">
        <authorList>
            <person name="Huang H.-H."/>
            <person name="Chen S.-C."/>
            <person name="Lai M.-C."/>
        </authorList>
    </citation>
    <scope>NUCLEOTIDE SEQUENCE</scope>
    <source>
        <strain evidence="7">K1F9705b</strain>
    </source>
</reference>
<keyword evidence="8" id="KW-1185">Reference proteome</keyword>
<keyword evidence="2 5" id="KW-0479">Metal-binding</keyword>
<dbReference type="NCBIfam" id="TIGR00319">
    <property type="entry name" value="desulf_FeS4"/>
    <property type="match status" value="1"/>
</dbReference>
<feature type="binding site" evidence="5">
    <location>
        <position position="33"/>
    </location>
    <ligand>
        <name>Fe cation</name>
        <dbReference type="ChEBI" id="CHEBI:24875"/>
    </ligand>
</feature>
<evidence type="ECO:0000256" key="2">
    <source>
        <dbReference type="ARBA" id="ARBA00022723"/>
    </source>
</evidence>
<gene>
    <name evidence="7" type="ORF">RJ53_05760</name>
</gene>
<organism evidence="7 8">
    <name type="scientific">Methanocalculus chunghsingensis</name>
    <dbReference type="NCBI Taxonomy" id="156457"/>
    <lineage>
        <taxon>Archaea</taxon>
        <taxon>Methanobacteriati</taxon>
        <taxon>Methanobacteriota</taxon>
        <taxon>Stenosarchaea group</taxon>
        <taxon>Methanomicrobia</taxon>
        <taxon>Methanomicrobiales</taxon>
        <taxon>Methanocalculaceae</taxon>
        <taxon>Methanocalculus</taxon>
    </lineage>
</organism>
<evidence type="ECO:0000256" key="1">
    <source>
        <dbReference type="ARBA" id="ARBA00022448"/>
    </source>
</evidence>
<dbReference type="InterPro" id="IPR012002">
    <property type="entry name" value="Desulforedoxin"/>
</dbReference>
<feature type="binding site" evidence="5">
    <location>
        <position position="13"/>
    </location>
    <ligand>
        <name>Fe cation</name>
        <dbReference type="ChEBI" id="CHEBI:24875"/>
    </ligand>
</feature>
<dbReference type="Pfam" id="PF06397">
    <property type="entry name" value="Desulfoferrod_N"/>
    <property type="match status" value="1"/>
</dbReference>
<keyword evidence="3" id="KW-0249">Electron transport</keyword>
<dbReference type="PIRSF" id="PIRSF000075">
    <property type="entry name" value="Desulforedoxin"/>
    <property type="match status" value="1"/>
</dbReference>
<keyword evidence="4 5" id="KW-0408">Iron</keyword>
<proteinExistence type="predicted"/>
<evidence type="ECO:0000256" key="3">
    <source>
        <dbReference type="ARBA" id="ARBA00022982"/>
    </source>
</evidence>
<dbReference type="SUPFAM" id="SSF57802">
    <property type="entry name" value="Rubredoxin-like"/>
    <property type="match status" value="1"/>
</dbReference>
<comment type="caution">
    <text evidence="7">The sequence shown here is derived from an EMBL/GenBank/DDBJ whole genome shotgun (WGS) entry which is preliminary data.</text>
</comment>
<feature type="domain" description="Desulfoferrodoxin N-terminal" evidence="6">
    <location>
        <begin position="5"/>
        <end position="39"/>
    </location>
</feature>
<evidence type="ECO:0000313" key="8">
    <source>
        <dbReference type="Proteomes" id="UP000730161"/>
    </source>
</evidence>
<protein>
    <submittedName>
        <fullName evidence="7">Desulforedoxin</fullName>
    </submittedName>
</protein>
<dbReference type="AlphaFoldDB" id="A0A8J7W9T3"/>
<evidence type="ECO:0000313" key="7">
    <source>
        <dbReference type="EMBL" id="MBR1369032.1"/>
    </source>
</evidence>
<sequence>MVNVSEEGQIFVCEICENVVEVKEVGGGELICCGQPMALRE</sequence>
<feature type="binding site" evidence="5">
    <location>
        <position position="32"/>
    </location>
    <ligand>
        <name>Fe cation</name>
        <dbReference type="ChEBI" id="CHEBI:24875"/>
    </ligand>
</feature>
<dbReference type="EMBL" id="JWHL01000007">
    <property type="protein sequence ID" value="MBR1369032.1"/>
    <property type="molecule type" value="Genomic_DNA"/>
</dbReference>
<dbReference type="RefSeq" id="WP_211530703.1">
    <property type="nucleotide sequence ID" value="NZ_JWHL01000007.1"/>
</dbReference>
<name>A0A8J7W9T3_9EURY</name>